<dbReference type="Proteomes" id="UP000253551">
    <property type="component" value="Unassembled WGS sequence"/>
</dbReference>
<proteinExistence type="predicted"/>
<dbReference type="STRING" id="4846.A0A367KXI5"/>
<gene>
    <name evidence="1" type="ORF">CU098_003243</name>
</gene>
<dbReference type="InterPro" id="IPR014752">
    <property type="entry name" value="Arrestin-like_C"/>
</dbReference>
<organism evidence="1 2">
    <name type="scientific">Rhizopus stolonifer</name>
    <name type="common">Rhizopus nigricans</name>
    <dbReference type="NCBI Taxonomy" id="4846"/>
    <lineage>
        <taxon>Eukaryota</taxon>
        <taxon>Fungi</taxon>
        <taxon>Fungi incertae sedis</taxon>
        <taxon>Mucoromycota</taxon>
        <taxon>Mucoromycotina</taxon>
        <taxon>Mucoromycetes</taxon>
        <taxon>Mucorales</taxon>
        <taxon>Mucorineae</taxon>
        <taxon>Rhizopodaceae</taxon>
        <taxon>Rhizopus</taxon>
    </lineage>
</organism>
<dbReference type="AlphaFoldDB" id="A0A367KXI5"/>
<keyword evidence="2" id="KW-1185">Reference proteome</keyword>
<comment type="caution">
    <text evidence="1">The sequence shown here is derived from an EMBL/GenBank/DDBJ whole genome shotgun (WGS) entry which is preliminary data.</text>
</comment>
<dbReference type="InterPro" id="IPR014756">
    <property type="entry name" value="Ig_E-set"/>
</dbReference>
<feature type="non-terminal residue" evidence="1">
    <location>
        <position position="1"/>
    </location>
</feature>
<evidence type="ECO:0000313" key="1">
    <source>
        <dbReference type="EMBL" id="RCI06582.1"/>
    </source>
</evidence>
<evidence type="ECO:0008006" key="3">
    <source>
        <dbReference type="Google" id="ProtNLM"/>
    </source>
</evidence>
<dbReference type="SUPFAM" id="SSF81296">
    <property type="entry name" value="E set domains"/>
    <property type="match status" value="1"/>
</dbReference>
<name>A0A367KXI5_RHIST</name>
<dbReference type="EMBL" id="PJQM01000124">
    <property type="protein sequence ID" value="RCI06582.1"/>
    <property type="molecule type" value="Genomic_DNA"/>
</dbReference>
<reference evidence="1 2" key="1">
    <citation type="journal article" date="2018" name="G3 (Bethesda)">
        <title>Phylogenetic and Phylogenomic Definition of Rhizopus Species.</title>
        <authorList>
            <person name="Gryganskyi A.P."/>
            <person name="Golan J."/>
            <person name="Dolatabadi S."/>
            <person name="Mondo S."/>
            <person name="Robb S."/>
            <person name="Idnurm A."/>
            <person name="Muszewska A."/>
            <person name="Steczkiewicz K."/>
            <person name="Masonjones S."/>
            <person name="Liao H.L."/>
            <person name="Gajdeczka M.T."/>
            <person name="Anike F."/>
            <person name="Vuek A."/>
            <person name="Anishchenko I.M."/>
            <person name="Voigt K."/>
            <person name="de Hoog G.S."/>
            <person name="Smith M.E."/>
            <person name="Heitman J."/>
            <person name="Vilgalys R."/>
            <person name="Stajich J.E."/>
        </authorList>
    </citation>
    <scope>NUCLEOTIDE SEQUENCE [LARGE SCALE GENOMIC DNA]</scope>
    <source>
        <strain evidence="1 2">LSU 92-RS-03</strain>
    </source>
</reference>
<dbReference type="OrthoDB" id="2333384at2759"/>
<dbReference type="Gene3D" id="2.60.40.640">
    <property type="match status" value="1"/>
</dbReference>
<protein>
    <recommendedName>
        <fullName evidence="3">Arrestin C-terminal-like domain-containing protein</fullName>
    </recommendedName>
</protein>
<accession>A0A367KXI5</accession>
<evidence type="ECO:0000313" key="2">
    <source>
        <dbReference type="Proteomes" id="UP000253551"/>
    </source>
</evidence>
<sequence>RVPKIHFEILIHPQYQNDHGQATCSPGSVVEGLVKAYVTMPTIIKHIKLIFEATEKLNYAAMGWEKARARDGRLFSASKVLWGSSEWSIIDVGEYIFPFICQMPVVNFPPTFHNHSIDIEFVMFVSAQRPKQTPIISKPIELQFQPIIETITTKNLHVSVQKTQLTRHITAQVSVPRLAYNIHEDLLSIPVTKLLCNGSVNVKSDSNQ</sequence>